<keyword evidence="2" id="KW-0472">Membrane</keyword>
<feature type="region of interest" description="Disordered" evidence="1">
    <location>
        <begin position="1"/>
        <end position="57"/>
    </location>
</feature>
<organism evidence="4 5">
    <name type="scientific">Amycolatopsis arida</name>
    <dbReference type="NCBI Taxonomy" id="587909"/>
    <lineage>
        <taxon>Bacteria</taxon>
        <taxon>Bacillati</taxon>
        <taxon>Actinomycetota</taxon>
        <taxon>Actinomycetes</taxon>
        <taxon>Pseudonocardiales</taxon>
        <taxon>Pseudonocardiaceae</taxon>
        <taxon>Amycolatopsis</taxon>
    </lineage>
</organism>
<dbReference type="STRING" id="587909.SAMN05421810_106170"/>
<dbReference type="InterPro" id="IPR036779">
    <property type="entry name" value="LysM_dom_sf"/>
</dbReference>
<dbReference type="EMBL" id="FOWW01000006">
    <property type="protein sequence ID" value="SFQ33412.1"/>
    <property type="molecule type" value="Genomic_DNA"/>
</dbReference>
<evidence type="ECO:0000259" key="3">
    <source>
        <dbReference type="Pfam" id="PF01476"/>
    </source>
</evidence>
<feature type="domain" description="LysM" evidence="3">
    <location>
        <begin position="115"/>
        <end position="161"/>
    </location>
</feature>
<dbReference type="AlphaFoldDB" id="A0A1I5XN68"/>
<evidence type="ECO:0000256" key="2">
    <source>
        <dbReference type="SAM" id="Phobius"/>
    </source>
</evidence>
<sequence length="169" mass="17468">MSVLMDRGARGTGTSGIRTTGARMPRMARSGLAVPPRVAPARPRRGEPRRPPTRVRAVAGRGRVTTATCPAPRRTVRWPLLAALAVAVAFTVTGLGLLGDGVSTGVPERTALVSVAPGETLWDLAERMAPGSDTGAVVRRIQELNELSGAAVPAGLPLAVPYEPGVALP</sequence>
<feature type="transmembrane region" description="Helical" evidence="2">
    <location>
        <begin position="80"/>
        <end position="99"/>
    </location>
</feature>
<proteinExistence type="predicted"/>
<dbReference type="Pfam" id="PF01476">
    <property type="entry name" value="LysM"/>
    <property type="match status" value="1"/>
</dbReference>
<gene>
    <name evidence="4" type="ORF">SAMN05421810_106170</name>
</gene>
<dbReference type="Proteomes" id="UP000198727">
    <property type="component" value="Unassembled WGS sequence"/>
</dbReference>
<dbReference type="Gene3D" id="3.10.350.10">
    <property type="entry name" value="LysM domain"/>
    <property type="match status" value="1"/>
</dbReference>
<keyword evidence="5" id="KW-1185">Reference proteome</keyword>
<dbReference type="InterPro" id="IPR018392">
    <property type="entry name" value="LysM"/>
</dbReference>
<keyword evidence="2" id="KW-0812">Transmembrane</keyword>
<reference evidence="5" key="1">
    <citation type="submission" date="2016-10" db="EMBL/GenBank/DDBJ databases">
        <authorList>
            <person name="Varghese N."/>
            <person name="Submissions S."/>
        </authorList>
    </citation>
    <scope>NUCLEOTIDE SEQUENCE [LARGE SCALE GENOMIC DNA]</scope>
    <source>
        <strain evidence="5">CGMCC 4.5579</strain>
    </source>
</reference>
<dbReference type="RefSeq" id="WP_177216964.1">
    <property type="nucleotide sequence ID" value="NZ_FOWW01000006.1"/>
</dbReference>
<protein>
    <submittedName>
        <fullName evidence="4">LysM domain-containing protein</fullName>
    </submittedName>
</protein>
<name>A0A1I5XN68_9PSEU</name>
<accession>A0A1I5XN68</accession>
<keyword evidence="2" id="KW-1133">Transmembrane helix</keyword>
<evidence type="ECO:0000313" key="5">
    <source>
        <dbReference type="Proteomes" id="UP000198727"/>
    </source>
</evidence>
<evidence type="ECO:0000256" key="1">
    <source>
        <dbReference type="SAM" id="MobiDB-lite"/>
    </source>
</evidence>
<evidence type="ECO:0000313" key="4">
    <source>
        <dbReference type="EMBL" id="SFQ33412.1"/>
    </source>
</evidence>